<dbReference type="EMBL" id="KN832881">
    <property type="protein sequence ID" value="KIM97947.1"/>
    <property type="molecule type" value="Genomic_DNA"/>
</dbReference>
<dbReference type="GO" id="GO:0005680">
    <property type="term" value="C:anaphase-promoting complex"/>
    <property type="evidence" value="ECO:0007669"/>
    <property type="project" value="InterPro"/>
</dbReference>
<accession>A0A0C3D7R0</accession>
<reference evidence="3 4" key="1">
    <citation type="submission" date="2014-04" db="EMBL/GenBank/DDBJ databases">
        <authorList>
            <consortium name="DOE Joint Genome Institute"/>
            <person name="Kuo A."/>
            <person name="Martino E."/>
            <person name="Perotto S."/>
            <person name="Kohler A."/>
            <person name="Nagy L.G."/>
            <person name="Floudas D."/>
            <person name="Copeland A."/>
            <person name="Barry K.W."/>
            <person name="Cichocki N."/>
            <person name="Veneault-Fourrey C."/>
            <person name="LaButti K."/>
            <person name="Lindquist E.A."/>
            <person name="Lipzen A."/>
            <person name="Lundell T."/>
            <person name="Morin E."/>
            <person name="Murat C."/>
            <person name="Sun H."/>
            <person name="Tunlid A."/>
            <person name="Henrissat B."/>
            <person name="Grigoriev I.V."/>
            <person name="Hibbett D.S."/>
            <person name="Martin F."/>
            <person name="Nordberg H.P."/>
            <person name="Cantor M.N."/>
            <person name="Hua S.X."/>
        </authorList>
    </citation>
    <scope>NUCLEOTIDE SEQUENCE [LARGE SCALE GENOMIC DNA]</scope>
    <source>
        <strain evidence="3 4">Zn</strain>
    </source>
</reference>
<dbReference type="HOGENOM" id="CLU_1855852_0_0_1"/>
<evidence type="ECO:0000313" key="4">
    <source>
        <dbReference type="Proteomes" id="UP000054321"/>
    </source>
</evidence>
<proteinExistence type="predicted"/>
<evidence type="ECO:0000256" key="2">
    <source>
        <dbReference type="SAM" id="MobiDB-lite"/>
    </source>
</evidence>
<dbReference type="AlphaFoldDB" id="A0A0C3D7R0"/>
<feature type="compositionally biased region" description="Gly residues" evidence="2">
    <location>
        <begin position="129"/>
        <end position="138"/>
    </location>
</feature>
<protein>
    <recommendedName>
        <fullName evidence="5">Anaphase-promoting complex subunit CDC26</fullName>
    </recommendedName>
</protein>
<dbReference type="Pfam" id="PF10471">
    <property type="entry name" value="ANAPC_CDC26"/>
    <property type="match status" value="1"/>
</dbReference>
<dbReference type="InterPro" id="IPR018860">
    <property type="entry name" value="APC_suCDC26"/>
</dbReference>
<dbReference type="GO" id="GO:0031145">
    <property type="term" value="P:anaphase-promoting complex-dependent catabolic process"/>
    <property type="evidence" value="ECO:0007669"/>
    <property type="project" value="InterPro"/>
</dbReference>
<dbReference type="Proteomes" id="UP000054321">
    <property type="component" value="Unassembled WGS sequence"/>
</dbReference>
<feature type="compositionally biased region" description="Low complexity" evidence="2">
    <location>
        <begin position="81"/>
        <end position="93"/>
    </location>
</feature>
<evidence type="ECO:0000313" key="3">
    <source>
        <dbReference type="EMBL" id="KIM97947.1"/>
    </source>
</evidence>
<evidence type="ECO:0008006" key="5">
    <source>
        <dbReference type="Google" id="ProtNLM"/>
    </source>
</evidence>
<evidence type="ECO:0000256" key="1">
    <source>
        <dbReference type="ARBA" id="ARBA00022786"/>
    </source>
</evidence>
<dbReference type="InParanoid" id="A0A0C3D7R0"/>
<organism evidence="3 4">
    <name type="scientific">Oidiodendron maius (strain Zn)</name>
    <dbReference type="NCBI Taxonomy" id="913774"/>
    <lineage>
        <taxon>Eukaryota</taxon>
        <taxon>Fungi</taxon>
        <taxon>Dikarya</taxon>
        <taxon>Ascomycota</taxon>
        <taxon>Pezizomycotina</taxon>
        <taxon>Leotiomycetes</taxon>
        <taxon>Leotiomycetes incertae sedis</taxon>
        <taxon>Myxotrichaceae</taxon>
        <taxon>Oidiodendron</taxon>
    </lineage>
</organism>
<keyword evidence="1" id="KW-0833">Ubl conjugation pathway</keyword>
<reference evidence="4" key="2">
    <citation type="submission" date="2015-01" db="EMBL/GenBank/DDBJ databases">
        <title>Evolutionary Origins and Diversification of the Mycorrhizal Mutualists.</title>
        <authorList>
            <consortium name="DOE Joint Genome Institute"/>
            <consortium name="Mycorrhizal Genomics Consortium"/>
            <person name="Kohler A."/>
            <person name="Kuo A."/>
            <person name="Nagy L.G."/>
            <person name="Floudas D."/>
            <person name="Copeland A."/>
            <person name="Barry K.W."/>
            <person name="Cichocki N."/>
            <person name="Veneault-Fourrey C."/>
            <person name="LaButti K."/>
            <person name="Lindquist E.A."/>
            <person name="Lipzen A."/>
            <person name="Lundell T."/>
            <person name="Morin E."/>
            <person name="Murat C."/>
            <person name="Riley R."/>
            <person name="Ohm R."/>
            <person name="Sun H."/>
            <person name="Tunlid A."/>
            <person name="Henrissat B."/>
            <person name="Grigoriev I.V."/>
            <person name="Hibbett D.S."/>
            <person name="Martin F."/>
        </authorList>
    </citation>
    <scope>NUCLEOTIDE SEQUENCE [LARGE SCALE GENOMIC DNA]</scope>
    <source>
        <strain evidence="4">Zn</strain>
    </source>
</reference>
<sequence>MPRQDFTRPSTNNKSVFADVISKVLATAKFIGYQHPSSEQETRQNMLRRPPTAITLTTEDVALYEDNRAREALLEEQAALEAAQAKSLAQARQSTPQKNQNVRDPNDELRPLPPDRTRAPQKTREERLGLGGGSSSRG</sequence>
<keyword evidence="4" id="KW-1185">Reference proteome</keyword>
<feature type="compositionally biased region" description="Polar residues" evidence="2">
    <location>
        <begin position="94"/>
        <end position="103"/>
    </location>
</feature>
<dbReference type="OrthoDB" id="3599996at2759"/>
<feature type="compositionally biased region" description="Basic and acidic residues" evidence="2">
    <location>
        <begin position="104"/>
        <end position="128"/>
    </location>
</feature>
<name>A0A0C3D7R0_OIDMZ</name>
<gene>
    <name evidence="3" type="ORF">OIDMADRAFT_57452</name>
</gene>
<feature type="region of interest" description="Disordered" evidence="2">
    <location>
        <begin position="81"/>
        <end position="138"/>
    </location>
</feature>